<accession>A0ABS4IS26</accession>
<protein>
    <recommendedName>
        <fullName evidence="2">Heparinase II/III-like C-terminal domain-containing protein</fullName>
    </recommendedName>
</protein>
<dbReference type="RefSeq" id="WP_209970705.1">
    <property type="nucleotide sequence ID" value="NZ_JAGGLB010000003.1"/>
</dbReference>
<proteinExistence type="predicted"/>
<dbReference type="InterPro" id="IPR008929">
    <property type="entry name" value="Chondroitin_lyas"/>
</dbReference>
<dbReference type="PANTHER" id="PTHR38045:SF1">
    <property type="entry name" value="HEPARINASE II_III-LIKE PROTEIN"/>
    <property type="match status" value="1"/>
</dbReference>
<evidence type="ECO:0000256" key="1">
    <source>
        <dbReference type="ARBA" id="ARBA00004196"/>
    </source>
</evidence>
<comment type="subcellular location">
    <subcellularLocation>
        <location evidence="1">Cell envelope</location>
    </subcellularLocation>
</comment>
<sequence length="982" mass="110832">MDKIAEIGNAGDVGNDGNVGNFEKAGSVGNDRLTNFLIQWDTAQQNEYTLILPQPVDESCFLDLPIHASIKSMLGVDLLIKDVNDEQVHEIIIVVEWAGNEHIYALLPEQARKRAHKIVFRARDFTFAGTVLTIGLPIWLPQRPLIPIHTGESLLDMFTSDGYYRVDMWNKEGSDAPATAVDDGLNRDWNFARLKLTIPQDGPANKITYSRDYDHDIREFQAFIVCISIETKGRFSLRAVIDGEVKLLIDSHKGAGMEELRVPIQGNKLQGITIELASDSEGQHLAHLYWFMLESCGADPQDSNEISSIPDIEDPITMGAAESEGLPLKLLFDDTGLAQLKQTISSGTGKRFYEEIIAEADLNQGYRPESYVGTYFPAYWANQGIERASVPYEKTRHWFSTLVYSSLAYLLGGELKYGLSARRALLALIQCQEWCGGFLCRIPKGITGYRAPFYEAHLMQGVALCYDFIGNLLSAEEKRAVEDAVYEKAIPALDMFLRKNKDGYLLESNQGAVYASGILYACLVARRSHPDVDTILARQSEWCLRMIDNYYKADGTTGEGMMYWEYTTHYVIECLMLIARQRNKTVLDIAPSQLKEGMQYVLHMRSLNDNNLGFLPIGDCKTDSFLYMGPSLLFFAKYYEDTSAYWMWHQYYDRSYQPGSSFFGSELSTGQYTTNGLLTLLLYEDRAIAEAALPDSQRFECDRIFWRTGSRESDLLLFFEGGRQSFEHTHYDKGQFIIQANGEFLAADPGMIYYSKPGHVHYVQSAYHNIVTIRGKNQSYKNAEQAVKISVYDNDEQFNYLKADLANSYKELERYDRTLLFVRPNYFLVLDELVSPTGGIEWNFHSRGKFRSTGDNSFIAEAPKAGLMLQYACDVKLEHRMSQYEDESATTHNLVFCPASDAEVMNIAALMIPYPANGNEPPIDITSKPIQGGTWFTVSGSWGTDTLLVRLGKGPMVWSGEQISERIRVIRSGTNPLSRSFG</sequence>
<dbReference type="Gene3D" id="1.50.10.100">
    <property type="entry name" value="Chondroitin AC/alginate lyase"/>
    <property type="match status" value="1"/>
</dbReference>
<evidence type="ECO:0000259" key="2">
    <source>
        <dbReference type="Pfam" id="PF07940"/>
    </source>
</evidence>
<feature type="domain" description="Heparinase II/III-like C-terminal" evidence="2">
    <location>
        <begin position="719"/>
        <end position="876"/>
    </location>
</feature>
<evidence type="ECO:0000313" key="4">
    <source>
        <dbReference type="Proteomes" id="UP001519287"/>
    </source>
</evidence>
<dbReference type="Gene3D" id="2.70.98.70">
    <property type="match status" value="1"/>
</dbReference>
<reference evidence="3 4" key="1">
    <citation type="submission" date="2021-03" db="EMBL/GenBank/DDBJ databases">
        <title>Genomic Encyclopedia of Type Strains, Phase IV (KMG-IV): sequencing the most valuable type-strain genomes for metagenomic binning, comparative biology and taxonomic classification.</title>
        <authorList>
            <person name="Goeker M."/>
        </authorList>
    </citation>
    <scope>NUCLEOTIDE SEQUENCE [LARGE SCALE GENOMIC DNA]</scope>
    <source>
        <strain evidence="3 4">DSM 26048</strain>
    </source>
</reference>
<gene>
    <name evidence="3" type="ORF">J2Z66_001533</name>
</gene>
<dbReference type="EMBL" id="JAGGLB010000003">
    <property type="protein sequence ID" value="MBP1989935.1"/>
    <property type="molecule type" value="Genomic_DNA"/>
</dbReference>
<comment type="caution">
    <text evidence="3">The sequence shown here is derived from an EMBL/GenBank/DDBJ whole genome shotgun (WGS) entry which is preliminary data.</text>
</comment>
<keyword evidence="4" id="KW-1185">Reference proteome</keyword>
<dbReference type="InterPro" id="IPR012480">
    <property type="entry name" value="Hepar_II_III_C"/>
</dbReference>
<name>A0ABS4IS26_9BACL</name>
<dbReference type="PANTHER" id="PTHR38045">
    <property type="entry name" value="CHROMOSOME 1, WHOLE GENOME SHOTGUN SEQUENCE"/>
    <property type="match status" value="1"/>
</dbReference>
<dbReference type="Pfam" id="PF07940">
    <property type="entry name" value="Hepar_II_III_C"/>
    <property type="match status" value="1"/>
</dbReference>
<organism evidence="3 4">
    <name type="scientific">Paenibacillus eucommiae</name>
    <dbReference type="NCBI Taxonomy" id="1355755"/>
    <lineage>
        <taxon>Bacteria</taxon>
        <taxon>Bacillati</taxon>
        <taxon>Bacillota</taxon>
        <taxon>Bacilli</taxon>
        <taxon>Bacillales</taxon>
        <taxon>Paenibacillaceae</taxon>
        <taxon>Paenibacillus</taxon>
    </lineage>
</organism>
<evidence type="ECO:0000313" key="3">
    <source>
        <dbReference type="EMBL" id="MBP1989935.1"/>
    </source>
</evidence>
<dbReference type="SUPFAM" id="SSF48230">
    <property type="entry name" value="Chondroitin AC/alginate lyase"/>
    <property type="match status" value="1"/>
</dbReference>
<dbReference type="Proteomes" id="UP001519287">
    <property type="component" value="Unassembled WGS sequence"/>
</dbReference>